<feature type="non-terminal residue" evidence="3">
    <location>
        <position position="1"/>
    </location>
</feature>
<proteinExistence type="predicted"/>
<dbReference type="EMBL" id="JARJCW010000031">
    <property type="protein sequence ID" value="KAJ7209190.1"/>
    <property type="molecule type" value="Genomic_DNA"/>
</dbReference>
<evidence type="ECO:0000313" key="3">
    <source>
        <dbReference type="EMBL" id="KAJ7209190.1"/>
    </source>
</evidence>
<keyword evidence="1" id="KW-0732">Signal</keyword>
<organism evidence="3 4">
    <name type="scientific">Mycena pura</name>
    <dbReference type="NCBI Taxonomy" id="153505"/>
    <lineage>
        <taxon>Eukaryota</taxon>
        <taxon>Fungi</taxon>
        <taxon>Dikarya</taxon>
        <taxon>Basidiomycota</taxon>
        <taxon>Agaricomycotina</taxon>
        <taxon>Agaricomycetes</taxon>
        <taxon>Agaricomycetidae</taxon>
        <taxon>Agaricales</taxon>
        <taxon>Marasmiineae</taxon>
        <taxon>Mycenaceae</taxon>
        <taxon>Mycena</taxon>
    </lineage>
</organism>
<evidence type="ECO:0000259" key="2">
    <source>
        <dbReference type="Pfam" id="PF14478"/>
    </source>
</evidence>
<dbReference type="InterPro" id="IPR027954">
    <property type="entry name" value="Transcobalamin-like_C"/>
</dbReference>
<sequence length="234" mass="25043">MFSLPIVSAALLYVSALFPHATLAIPARNHPTLVNLRIEGADKTIFEGHIVTRGHNVTTVSGGTHHCDGTNNDENEFPGPTCTSALDDASKEKGFQWDGTFFDEFDDYFITSIGDSTETATQFWGILLNFQFTPVGGCQQEVSPTDHILWAFDAFNAQHFLKLVGPGIAREGAPTKLTVTDGMTGQPVEGASVDGETSNADGIVSVTFGKKGLHGLKATMDGSIRSNQVNVLVI</sequence>
<protein>
    <recommendedName>
        <fullName evidence="2">Transcobalamin-like C-terminal domain-containing protein</fullName>
    </recommendedName>
</protein>
<gene>
    <name evidence="3" type="ORF">GGX14DRAFT_499359</name>
</gene>
<reference evidence="3" key="1">
    <citation type="submission" date="2023-03" db="EMBL/GenBank/DDBJ databases">
        <title>Massive genome expansion in bonnet fungi (Mycena s.s.) driven by repeated elements and novel gene families across ecological guilds.</title>
        <authorList>
            <consortium name="Lawrence Berkeley National Laboratory"/>
            <person name="Harder C.B."/>
            <person name="Miyauchi S."/>
            <person name="Viragh M."/>
            <person name="Kuo A."/>
            <person name="Thoen E."/>
            <person name="Andreopoulos B."/>
            <person name="Lu D."/>
            <person name="Skrede I."/>
            <person name="Drula E."/>
            <person name="Henrissat B."/>
            <person name="Morin E."/>
            <person name="Kohler A."/>
            <person name="Barry K."/>
            <person name="LaButti K."/>
            <person name="Morin E."/>
            <person name="Salamov A."/>
            <person name="Lipzen A."/>
            <person name="Mereny Z."/>
            <person name="Hegedus B."/>
            <person name="Baldrian P."/>
            <person name="Stursova M."/>
            <person name="Weitz H."/>
            <person name="Taylor A."/>
            <person name="Grigoriev I.V."/>
            <person name="Nagy L.G."/>
            <person name="Martin F."/>
            <person name="Kauserud H."/>
        </authorList>
    </citation>
    <scope>NUCLEOTIDE SEQUENCE</scope>
    <source>
        <strain evidence="3">9144</strain>
    </source>
</reference>
<feature type="signal peptide" evidence="1">
    <location>
        <begin position="1"/>
        <end position="24"/>
    </location>
</feature>
<feature type="chain" id="PRO_5041993902" description="Transcobalamin-like C-terminal domain-containing protein" evidence="1">
    <location>
        <begin position="25"/>
        <end position="234"/>
    </location>
</feature>
<evidence type="ECO:0000313" key="4">
    <source>
        <dbReference type="Proteomes" id="UP001219525"/>
    </source>
</evidence>
<comment type="caution">
    <text evidence="3">The sequence shown here is derived from an EMBL/GenBank/DDBJ whole genome shotgun (WGS) entry which is preliminary data.</text>
</comment>
<dbReference type="Pfam" id="PF14478">
    <property type="entry name" value="DUF4430"/>
    <property type="match status" value="1"/>
</dbReference>
<name>A0AAD6YCK5_9AGAR</name>
<accession>A0AAD6YCK5</accession>
<feature type="domain" description="Transcobalamin-like C-terminal" evidence="2">
    <location>
        <begin position="100"/>
        <end position="153"/>
    </location>
</feature>
<dbReference type="Proteomes" id="UP001219525">
    <property type="component" value="Unassembled WGS sequence"/>
</dbReference>
<evidence type="ECO:0000256" key="1">
    <source>
        <dbReference type="SAM" id="SignalP"/>
    </source>
</evidence>
<dbReference type="AlphaFoldDB" id="A0AAD6YCK5"/>
<keyword evidence="4" id="KW-1185">Reference proteome</keyword>